<organism evidence="3 4">
    <name type="scientific">Xanthomonas boreopolis</name>
    <dbReference type="NCBI Taxonomy" id="86183"/>
    <lineage>
        <taxon>Bacteria</taxon>
        <taxon>Pseudomonadati</taxon>
        <taxon>Pseudomonadota</taxon>
        <taxon>Gammaproteobacteria</taxon>
        <taxon>Lysobacterales</taxon>
        <taxon>Lysobacteraceae</taxon>
        <taxon>Xanthomonas</taxon>
    </lineage>
</organism>
<sequence length="308" mass="31985">MAGSQHLPPPNAEEAFPNPESGHAHAIASSRHPAKRRAFRKLHETGCFLLPNPWDVGSALWLQRLGAVALATTSSGLAWSLGRPDGGVTCAEALAHLRAIVDATDVPVNADFERGFGADLDAVHDNVRLAARTGIAGLSLEDSTGIPASPRMGLRAAVERLRAARAALDAEGADVVLVGRAENFLVGHPDLADTIERLVAYADAGADCLYAPGVRDRGDIAAIVAAVAPKPVNVLAGAGIGLSLRELEDLGVRRVSIGGALARTAWTGFVRAATRLVGHGSFDGFADVMTHDSIDSAFRDRGPDAPSG</sequence>
<reference evidence="3" key="1">
    <citation type="journal article" date="2014" name="Int. J. Syst. Evol. Microbiol.">
        <title>Complete genome sequence of Corynebacterium casei LMG S-19264T (=DSM 44701T), isolated from a smear-ripened cheese.</title>
        <authorList>
            <consortium name="US DOE Joint Genome Institute (JGI-PGF)"/>
            <person name="Walter F."/>
            <person name="Albersmeier A."/>
            <person name="Kalinowski J."/>
            <person name="Ruckert C."/>
        </authorList>
    </citation>
    <scope>NUCLEOTIDE SEQUENCE</scope>
    <source>
        <strain evidence="3">JCM 13306</strain>
    </source>
</reference>
<evidence type="ECO:0000313" key="3">
    <source>
        <dbReference type="EMBL" id="GHH50598.1"/>
    </source>
</evidence>
<dbReference type="InterPro" id="IPR040442">
    <property type="entry name" value="Pyrv_kinase-like_dom_sf"/>
</dbReference>
<keyword evidence="4" id="KW-1185">Reference proteome</keyword>
<feature type="region of interest" description="Disordered" evidence="2">
    <location>
        <begin position="1"/>
        <end position="30"/>
    </location>
</feature>
<accession>A0A919F6L3</accession>
<dbReference type="Gene3D" id="3.20.20.60">
    <property type="entry name" value="Phosphoenolpyruvate-binding domains"/>
    <property type="match status" value="1"/>
</dbReference>
<dbReference type="Pfam" id="PF13714">
    <property type="entry name" value="PEP_mutase"/>
    <property type="match status" value="1"/>
</dbReference>
<dbReference type="EMBL" id="BNBA01000007">
    <property type="protein sequence ID" value="GHH50598.1"/>
    <property type="molecule type" value="Genomic_DNA"/>
</dbReference>
<evidence type="ECO:0000256" key="1">
    <source>
        <dbReference type="ARBA" id="ARBA00022723"/>
    </source>
</evidence>
<dbReference type="GO" id="GO:0046872">
    <property type="term" value="F:metal ion binding"/>
    <property type="evidence" value="ECO:0007669"/>
    <property type="project" value="UniProtKB-KW"/>
</dbReference>
<proteinExistence type="predicted"/>
<keyword evidence="3" id="KW-0456">Lyase</keyword>
<dbReference type="PANTHER" id="PTHR42905">
    <property type="entry name" value="PHOSPHOENOLPYRUVATE CARBOXYLASE"/>
    <property type="match status" value="1"/>
</dbReference>
<dbReference type="CDD" id="cd00377">
    <property type="entry name" value="ICL_PEPM"/>
    <property type="match status" value="1"/>
</dbReference>
<keyword evidence="1" id="KW-0479">Metal-binding</keyword>
<reference evidence="3" key="2">
    <citation type="submission" date="2020-09" db="EMBL/GenBank/DDBJ databases">
        <authorList>
            <person name="Sun Q."/>
            <person name="Ohkuma M."/>
        </authorList>
    </citation>
    <scope>NUCLEOTIDE SEQUENCE</scope>
    <source>
        <strain evidence="3">JCM 13306</strain>
    </source>
</reference>
<comment type="caution">
    <text evidence="3">The sequence shown here is derived from an EMBL/GenBank/DDBJ whole genome shotgun (WGS) entry which is preliminary data.</text>
</comment>
<name>A0A919F6L3_9XANT</name>
<dbReference type="InterPro" id="IPR039556">
    <property type="entry name" value="ICL/PEPM"/>
</dbReference>
<dbReference type="AlphaFoldDB" id="A0A919F6L3"/>
<protein>
    <submittedName>
        <fullName evidence="3">2-methylisocitrate lyase</fullName>
    </submittedName>
</protein>
<dbReference type="RefSeq" id="WP_434028783.1">
    <property type="nucleotide sequence ID" value="NZ_BNBA01000007.1"/>
</dbReference>
<dbReference type="Gene3D" id="6.10.250.2750">
    <property type="match status" value="1"/>
</dbReference>
<evidence type="ECO:0000313" key="4">
    <source>
        <dbReference type="Proteomes" id="UP000623958"/>
    </source>
</evidence>
<dbReference type="GO" id="GO:0016829">
    <property type="term" value="F:lyase activity"/>
    <property type="evidence" value="ECO:0007669"/>
    <property type="project" value="UniProtKB-KW"/>
</dbReference>
<evidence type="ECO:0000256" key="2">
    <source>
        <dbReference type="SAM" id="MobiDB-lite"/>
    </source>
</evidence>
<dbReference type="InterPro" id="IPR015813">
    <property type="entry name" value="Pyrv/PenolPyrv_kinase-like_dom"/>
</dbReference>
<dbReference type="PANTHER" id="PTHR42905:SF16">
    <property type="entry name" value="CARBOXYPHOSPHONOENOLPYRUVATE PHOSPHONOMUTASE-LIKE PROTEIN (AFU_ORTHOLOGUE AFUA_5G07230)"/>
    <property type="match status" value="1"/>
</dbReference>
<dbReference type="Proteomes" id="UP000623958">
    <property type="component" value="Unassembled WGS sequence"/>
</dbReference>
<dbReference type="SUPFAM" id="SSF51621">
    <property type="entry name" value="Phosphoenolpyruvate/pyruvate domain"/>
    <property type="match status" value="1"/>
</dbReference>
<gene>
    <name evidence="3" type="ORF">GCM10009090_11640</name>
</gene>